<dbReference type="Pfam" id="PF04248">
    <property type="entry name" value="NTP_transf_9"/>
    <property type="match status" value="1"/>
</dbReference>
<comment type="caution">
    <text evidence="2">The sequence shown here is derived from an EMBL/GenBank/DDBJ whole genome shotgun (WGS) entry which is preliminary data.</text>
</comment>
<evidence type="ECO:0000259" key="1">
    <source>
        <dbReference type="Pfam" id="PF04248"/>
    </source>
</evidence>
<dbReference type="InterPro" id="IPR038694">
    <property type="entry name" value="DUF427_sf"/>
</dbReference>
<gene>
    <name evidence="2" type="ORF">JF539_15840</name>
</gene>
<evidence type="ECO:0000313" key="3">
    <source>
        <dbReference type="Proteomes" id="UP000664096"/>
    </source>
</evidence>
<dbReference type="Gene3D" id="2.170.150.40">
    <property type="entry name" value="Domain of unknown function (DUF427)"/>
    <property type="match status" value="1"/>
</dbReference>
<accession>A0A939EEL4</accession>
<feature type="domain" description="DUF427" evidence="1">
    <location>
        <begin position="37"/>
        <end position="125"/>
    </location>
</feature>
<dbReference type="PANTHER" id="PTHR34310:SF9">
    <property type="entry name" value="BLR5716 PROTEIN"/>
    <property type="match status" value="1"/>
</dbReference>
<protein>
    <submittedName>
        <fullName evidence="2">DUF427 domain-containing protein</fullName>
    </submittedName>
</protein>
<organism evidence="2 3">
    <name type="scientific">Roseibium aggregatum</name>
    <dbReference type="NCBI Taxonomy" id="187304"/>
    <lineage>
        <taxon>Bacteria</taxon>
        <taxon>Pseudomonadati</taxon>
        <taxon>Pseudomonadota</taxon>
        <taxon>Alphaproteobacteria</taxon>
        <taxon>Hyphomicrobiales</taxon>
        <taxon>Stappiaceae</taxon>
        <taxon>Roseibium</taxon>
    </lineage>
</organism>
<evidence type="ECO:0000313" key="2">
    <source>
        <dbReference type="EMBL" id="MBN9671821.1"/>
    </source>
</evidence>
<dbReference type="Proteomes" id="UP000664096">
    <property type="component" value="Unassembled WGS sequence"/>
</dbReference>
<dbReference type="InterPro" id="IPR007361">
    <property type="entry name" value="DUF427"/>
</dbReference>
<name>A0A939EEL4_9HYPH</name>
<sequence>MEQPMTALASPAFDDAIRNPSDDAHLMVIKNVSRRIRIYRGDVLIADTTSALRVIEIGKSVYDPVIYVPAADLSVAVEAVDRSTHCPIKGDAGYISLGGDEIGWIYKDPIDFARRLADHYAFWPDKVRIVEGE</sequence>
<reference evidence="2" key="1">
    <citation type="submission" date="2020-12" db="EMBL/GenBank/DDBJ databases">
        <title>Oil enriched cultivation method for isolating marine PHA-producing bacteria.</title>
        <authorList>
            <person name="Zheng W."/>
            <person name="Yu S."/>
            <person name="Huang Y."/>
        </authorList>
    </citation>
    <scope>NUCLEOTIDE SEQUENCE</scope>
    <source>
        <strain evidence="2">SY-2-12</strain>
    </source>
</reference>
<dbReference type="EMBL" id="JAEKJZ010000003">
    <property type="protein sequence ID" value="MBN9671821.1"/>
    <property type="molecule type" value="Genomic_DNA"/>
</dbReference>
<dbReference type="PANTHER" id="PTHR34310">
    <property type="entry name" value="DUF427 DOMAIN PROTEIN (AFU_ORTHOLOGUE AFUA_3G02220)"/>
    <property type="match status" value="1"/>
</dbReference>
<proteinExistence type="predicted"/>
<dbReference type="AlphaFoldDB" id="A0A939EEL4"/>